<organism evidence="5 6">
    <name type="scientific">Faecalicoccus pleomorphus</name>
    <dbReference type="NCBI Taxonomy" id="1323"/>
    <lineage>
        <taxon>Bacteria</taxon>
        <taxon>Bacillati</taxon>
        <taxon>Bacillota</taxon>
        <taxon>Erysipelotrichia</taxon>
        <taxon>Erysipelotrichales</taxon>
        <taxon>Erysipelotrichaceae</taxon>
        <taxon>Faecalicoccus</taxon>
    </lineage>
</organism>
<dbReference type="Proteomes" id="UP000255523">
    <property type="component" value="Unassembled WGS sequence"/>
</dbReference>
<dbReference type="EC" id="4.2.1.42" evidence="5"/>
<evidence type="ECO:0000259" key="3">
    <source>
        <dbReference type="Pfam" id="PF04295"/>
    </source>
</evidence>
<gene>
    <name evidence="5" type="primary">garD</name>
    <name evidence="5" type="ORF">NCTC11087_01647</name>
</gene>
<evidence type="ECO:0000256" key="1">
    <source>
        <dbReference type="ARBA" id="ARBA00010986"/>
    </source>
</evidence>
<evidence type="ECO:0000259" key="4">
    <source>
        <dbReference type="Pfam" id="PF20629"/>
    </source>
</evidence>
<evidence type="ECO:0000313" key="6">
    <source>
        <dbReference type="Proteomes" id="UP000255523"/>
    </source>
</evidence>
<dbReference type="GeneID" id="77462592"/>
<dbReference type="GO" id="GO:0008867">
    <property type="term" value="F:galactarate dehydratase activity"/>
    <property type="evidence" value="ECO:0007669"/>
    <property type="project" value="UniProtKB-EC"/>
</dbReference>
<dbReference type="InterPro" id="IPR007392">
    <property type="entry name" value="GD_AH_second"/>
</dbReference>
<dbReference type="PANTHER" id="PTHR30536:SF5">
    <property type="entry name" value="ALTRONATE DEHYDRATASE"/>
    <property type="match status" value="1"/>
</dbReference>
<dbReference type="InterPro" id="IPR048332">
    <property type="entry name" value="GD_AH_C"/>
</dbReference>
<dbReference type="GO" id="GO:0019698">
    <property type="term" value="P:D-galacturonate catabolic process"/>
    <property type="evidence" value="ECO:0007669"/>
    <property type="project" value="TreeGrafter"/>
</dbReference>
<dbReference type="InterPro" id="IPR052172">
    <property type="entry name" value="UxaA_altronate/galactarate_dh"/>
</dbReference>
<keyword evidence="6" id="KW-1185">Reference proteome</keyword>
<feature type="domain" description="D-galactarate/Altronate dehydratase second" evidence="3">
    <location>
        <begin position="5"/>
        <end position="135"/>
    </location>
</feature>
<keyword evidence="2 5" id="KW-0456">Lyase</keyword>
<proteinExistence type="inferred from homology"/>
<dbReference type="Pfam" id="PF04295">
    <property type="entry name" value="GD_AH_second"/>
    <property type="match status" value="1"/>
</dbReference>
<dbReference type="PANTHER" id="PTHR30536">
    <property type="entry name" value="ALTRONATE/GALACTARATE DEHYDRATASE"/>
    <property type="match status" value="1"/>
</dbReference>
<evidence type="ECO:0000313" key="5">
    <source>
        <dbReference type="EMBL" id="SUO04720.1"/>
    </source>
</evidence>
<dbReference type="AlphaFoldDB" id="A0A380LQ61"/>
<dbReference type="RefSeq" id="WP_022790237.1">
    <property type="nucleotide sequence ID" value="NZ_UHFX01000003.1"/>
</dbReference>
<name>A0A380LQ61_9FIRM</name>
<sequence>MKINGYKRECDGIYGIRNHVLILPTSICASDVARIVSEKVDGTITFHNHLGCSQTKIDTAYTISTMAGMAANPNVYGVVAISLGCENCQMDRVVTEIKSRTKKPLETFIIQEVPGVEKTIELATKAAIKMVEEAKAMSKTEFEISNLILGTECGGSDPTSGLVSNVLVGHVSDRMVSLGGTSILSETTEFIGAQHILKKRARNTSVATHIDEIIERYEESQYSVGDDIRMRNPSPGNQRGGITTLEEKSLGCIKKSGSSMIQDVFDYAQPISCKGLVIMDTPGNDSISMMGMVAGGCSLILFTTGQGTPLGNPLVPVIKITGNQQTAEKMKESIDFDCSEGLNSNNMDELENALFSLILDVCNGKKTKSEIYGICECSIVRVSKYVKDGVVRKTYF</sequence>
<evidence type="ECO:0000256" key="2">
    <source>
        <dbReference type="ARBA" id="ARBA00023239"/>
    </source>
</evidence>
<dbReference type="OrthoDB" id="9804574at2"/>
<accession>A0A380LQ61</accession>
<reference evidence="5 6" key="1">
    <citation type="submission" date="2018-06" db="EMBL/GenBank/DDBJ databases">
        <authorList>
            <consortium name="Pathogen Informatics"/>
            <person name="Doyle S."/>
        </authorList>
    </citation>
    <scope>NUCLEOTIDE SEQUENCE [LARGE SCALE GENOMIC DNA]</scope>
    <source>
        <strain evidence="5 6">NCTC11087</strain>
    </source>
</reference>
<protein>
    <submittedName>
        <fullName evidence="5">D-galactarate dehydratase</fullName>
        <ecNumber evidence="5">4.2.1.42</ecNumber>
    </submittedName>
</protein>
<comment type="similarity">
    <text evidence="1">Belongs to the UxaA family.</text>
</comment>
<feature type="domain" description="D-galactarate/Altronate dehydratase C-terminal" evidence="4">
    <location>
        <begin position="144"/>
        <end position="382"/>
    </location>
</feature>
<dbReference type="EMBL" id="UHFX01000003">
    <property type="protein sequence ID" value="SUO04720.1"/>
    <property type="molecule type" value="Genomic_DNA"/>
</dbReference>
<dbReference type="Pfam" id="PF20629">
    <property type="entry name" value="GD_AH_C"/>
    <property type="match status" value="1"/>
</dbReference>